<comment type="catalytic activity">
    <reaction evidence="12">
        <text>heme b + 2 H(+) = protoporphyrin IX + Fe(2+)</text>
        <dbReference type="Rhea" id="RHEA:22584"/>
        <dbReference type="ChEBI" id="CHEBI:15378"/>
        <dbReference type="ChEBI" id="CHEBI:29033"/>
        <dbReference type="ChEBI" id="CHEBI:57306"/>
        <dbReference type="ChEBI" id="CHEBI:60344"/>
        <dbReference type="EC" id="4.98.1.1"/>
    </reaction>
    <physiologicalReaction direction="left-to-right" evidence="12">
        <dbReference type="Rhea" id="RHEA:22585"/>
    </physiologicalReaction>
</comment>
<dbReference type="Pfam" id="PF04261">
    <property type="entry name" value="Dyp_perox_N"/>
    <property type="match status" value="1"/>
</dbReference>
<feature type="domain" description="Dyp-type peroxidase C-terminal" evidence="16">
    <location>
        <begin position="239"/>
        <end position="421"/>
    </location>
</feature>
<evidence type="ECO:0000256" key="8">
    <source>
        <dbReference type="ARBA" id="ARBA00023239"/>
    </source>
</evidence>
<evidence type="ECO:0000256" key="5">
    <source>
        <dbReference type="ARBA" id="ARBA00022729"/>
    </source>
</evidence>
<evidence type="ECO:0000256" key="1">
    <source>
        <dbReference type="ARBA" id="ARBA00004196"/>
    </source>
</evidence>
<evidence type="ECO:0000256" key="6">
    <source>
        <dbReference type="ARBA" id="ARBA00023002"/>
    </source>
</evidence>
<dbReference type="PANTHER" id="PTHR30521">
    <property type="entry name" value="DEFERROCHELATASE/PEROXIDASE"/>
    <property type="match status" value="1"/>
</dbReference>
<dbReference type="EMBL" id="BAABJQ010000003">
    <property type="protein sequence ID" value="GAA5179884.1"/>
    <property type="molecule type" value="Genomic_DNA"/>
</dbReference>
<evidence type="ECO:0000256" key="14">
    <source>
        <dbReference type="SAM" id="MobiDB-lite"/>
    </source>
</evidence>
<evidence type="ECO:0000256" key="2">
    <source>
        <dbReference type="ARBA" id="ARBA00022559"/>
    </source>
</evidence>
<evidence type="ECO:0000256" key="7">
    <source>
        <dbReference type="ARBA" id="ARBA00023004"/>
    </source>
</evidence>
<comment type="caution">
    <text evidence="17">The sequence shown here is derived from an EMBL/GenBank/DDBJ whole genome shotgun (WGS) entry which is preliminary data.</text>
</comment>
<feature type="compositionally biased region" description="Basic and acidic residues" evidence="14">
    <location>
        <begin position="1"/>
        <end position="14"/>
    </location>
</feature>
<proteinExistence type="inferred from homology"/>
<evidence type="ECO:0000256" key="9">
    <source>
        <dbReference type="ARBA" id="ARBA00025737"/>
    </source>
</evidence>
<evidence type="ECO:0000259" key="16">
    <source>
        <dbReference type="Pfam" id="PF20628"/>
    </source>
</evidence>
<comment type="subcellular location">
    <subcellularLocation>
        <location evidence="1">Cell envelope</location>
    </subcellularLocation>
</comment>
<keyword evidence="7 13" id="KW-0408">Iron</keyword>
<dbReference type="EC" id="1.11.1.-" evidence="13"/>
<keyword evidence="18" id="KW-1185">Reference proteome</keyword>
<dbReference type="InterPro" id="IPR006313">
    <property type="entry name" value="EfeB/EfeN"/>
</dbReference>
<keyword evidence="8" id="KW-0456">Lyase</keyword>
<comment type="cofactor">
    <cofactor evidence="13">
        <name>heme b</name>
        <dbReference type="ChEBI" id="CHEBI:60344"/>
    </cofactor>
    <text evidence="13">Binds 1 heme b (iron(II)-protoporphyrin IX) group non-covalently per subunit.</text>
</comment>
<reference evidence="18" key="1">
    <citation type="journal article" date="2019" name="Int. J. Syst. Evol. Microbiol.">
        <title>The Global Catalogue of Microorganisms (GCM) 10K type strain sequencing project: providing services to taxonomists for standard genome sequencing and annotation.</title>
        <authorList>
            <consortium name="The Broad Institute Genomics Platform"/>
            <consortium name="The Broad Institute Genome Sequencing Center for Infectious Disease"/>
            <person name="Wu L."/>
            <person name="Ma J."/>
        </authorList>
    </citation>
    <scope>NUCLEOTIDE SEQUENCE [LARGE SCALE GENOMIC DNA]</scope>
    <source>
        <strain evidence="18">JCM 18304</strain>
    </source>
</reference>
<feature type="domain" description="Dyp-type peroxidase N-terminal" evidence="15">
    <location>
        <begin position="79"/>
        <end position="231"/>
    </location>
</feature>
<evidence type="ECO:0000256" key="11">
    <source>
        <dbReference type="ARBA" id="ARBA00033775"/>
    </source>
</evidence>
<dbReference type="InterPro" id="IPR048327">
    <property type="entry name" value="Dyp_perox_N"/>
</dbReference>
<evidence type="ECO:0000256" key="13">
    <source>
        <dbReference type="RuleBase" id="RU365017"/>
    </source>
</evidence>
<dbReference type="Pfam" id="PF20628">
    <property type="entry name" value="Dyp_perox_C"/>
    <property type="match status" value="1"/>
</dbReference>
<feature type="region of interest" description="Disordered" evidence="14">
    <location>
        <begin position="1"/>
        <end position="26"/>
    </location>
</feature>
<dbReference type="InterPro" id="IPR006314">
    <property type="entry name" value="Dyp_peroxidase"/>
</dbReference>
<keyword evidence="6 13" id="KW-0560">Oxidoreductase</keyword>
<gene>
    <name evidence="17" type="ORF">GCM10023322_10900</name>
</gene>
<evidence type="ECO:0000313" key="18">
    <source>
        <dbReference type="Proteomes" id="UP001501570"/>
    </source>
</evidence>
<name>A0ABP9RMN3_9ACTN</name>
<dbReference type="SUPFAM" id="SSF54909">
    <property type="entry name" value="Dimeric alpha+beta barrel"/>
    <property type="match status" value="1"/>
</dbReference>
<sequence length="434" mass="46381">MTTQPLDERPREDDASSPGSHGGRVTNRRSFLRGALSAGVAGVATGAAAGAGIAAGLDGGTPAAAAAPAPVVPFHGQHQAGVATEAQRNSTMVSFDVLAANKGELTDLLRTLTDRARFLTAGGTPPDPGISAPPTDSGILGPQVPADRLTVTVGVGASLFDDRYGLASRKPAGLTAMRTFPNDFLDAAQCHGDLSLHLCADNPDTVLHALRDIARHTRGAMQIRWQIDGFQSPPRPSGTPRNLMGFKDGTSNLHGYDTQQMNDLVWLPVGDKSGWAAGGTYQVVRTIRMLVEFWDRVSITEQENMFGRRRDSGAPLDGDKEFDTPNFAADPVGTAIPLTSHIRRANPRTSDTAGSRILRRPYNYNRGIDSVGNVDCGLVFICYQKDLATQFETVQKRLADEPLVDYIQPFGGGYFLVLPGVRDANDYLGRTMLA</sequence>
<evidence type="ECO:0000256" key="10">
    <source>
        <dbReference type="ARBA" id="ARBA00033771"/>
    </source>
</evidence>
<organism evidence="17 18">
    <name type="scientific">Rugosimonospora acidiphila</name>
    <dbReference type="NCBI Taxonomy" id="556531"/>
    <lineage>
        <taxon>Bacteria</taxon>
        <taxon>Bacillati</taxon>
        <taxon>Actinomycetota</taxon>
        <taxon>Actinomycetes</taxon>
        <taxon>Micromonosporales</taxon>
        <taxon>Micromonosporaceae</taxon>
        <taxon>Rugosimonospora</taxon>
    </lineage>
</organism>
<protein>
    <recommendedName>
        <fullName evidence="10 13">Deferrochelatase</fullName>
        <ecNumber evidence="13">1.11.1.-</ecNumber>
    </recommendedName>
    <alternativeName>
        <fullName evidence="11 13">Peroxidase EfeB</fullName>
    </alternativeName>
</protein>
<evidence type="ECO:0000256" key="12">
    <source>
        <dbReference type="ARBA" id="ARBA00048856"/>
    </source>
</evidence>
<dbReference type="NCBIfam" id="TIGR01413">
    <property type="entry name" value="Dyp_perox_fam"/>
    <property type="match status" value="1"/>
</dbReference>
<dbReference type="InterPro" id="IPR006311">
    <property type="entry name" value="TAT_signal"/>
</dbReference>
<keyword evidence="2 13" id="KW-0575">Peroxidase</keyword>
<keyword evidence="3 13" id="KW-0349">Heme</keyword>
<dbReference type="NCBIfam" id="TIGR01412">
    <property type="entry name" value="tat_substr_1"/>
    <property type="match status" value="1"/>
</dbReference>
<dbReference type="GO" id="GO:0004601">
    <property type="term" value="F:peroxidase activity"/>
    <property type="evidence" value="ECO:0007669"/>
    <property type="project" value="UniProtKB-KW"/>
</dbReference>
<dbReference type="InterPro" id="IPR011008">
    <property type="entry name" value="Dimeric_a/b-barrel"/>
</dbReference>
<comment type="similarity">
    <text evidence="9 13">Belongs to the DyP-type peroxidase family.</text>
</comment>
<dbReference type="RefSeq" id="WP_345626675.1">
    <property type="nucleotide sequence ID" value="NZ_BAABJQ010000003.1"/>
</dbReference>
<evidence type="ECO:0000313" key="17">
    <source>
        <dbReference type="EMBL" id="GAA5179884.1"/>
    </source>
</evidence>
<keyword evidence="4 13" id="KW-0479">Metal-binding</keyword>
<accession>A0ABP9RMN3</accession>
<dbReference type="PANTHER" id="PTHR30521:SF4">
    <property type="entry name" value="DEFERROCHELATASE"/>
    <property type="match status" value="1"/>
</dbReference>
<dbReference type="InterPro" id="IPR048328">
    <property type="entry name" value="Dyp_perox_C"/>
</dbReference>
<dbReference type="Proteomes" id="UP001501570">
    <property type="component" value="Unassembled WGS sequence"/>
</dbReference>
<dbReference type="PROSITE" id="PS51404">
    <property type="entry name" value="DYP_PEROXIDASE"/>
    <property type="match status" value="1"/>
</dbReference>
<evidence type="ECO:0000256" key="4">
    <source>
        <dbReference type="ARBA" id="ARBA00022723"/>
    </source>
</evidence>
<keyword evidence="5" id="KW-0732">Signal</keyword>
<dbReference type="PROSITE" id="PS51318">
    <property type="entry name" value="TAT"/>
    <property type="match status" value="1"/>
</dbReference>
<comment type="function">
    <text evidence="13">Involved in the recovery of exogenous heme iron. Extracts iron from heme while preserving the protoporphyrin ring intact.</text>
</comment>
<evidence type="ECO:0000256" key="3">
    <source>
        <dbReference type="ARBA" id="ARBA00022617"/>
    </source>
</evidence>
<evidence type="ECO:0000259" key="15">
    <source>
        <dbReference type="Pfam" id="PF04261"/>
    </source>
</evidence>